<evidence type="ECO:0000313" key="26">
    <source>
        <dbReference type="Proteomes" id="UP000183832"/>
    </source>
</evidence>
<proteinExistence type="inferred from homology"/>
<evidence type="ECO:0000313" key="25">
    <source>
        <dbReference type="EMBL" id="CRK93935.1"/>
    </source>
</evidence>
<dbReference type="Gene3D" id="3.60.15.10">
    <property type="entry name" value="Ribonuclease Z/Hydroxyacylglutathione hydrolase-like"/>
    <property type="match status" value="2"/>
</dbReference>
<evidence type="ECO:0000256" key="13">
    <source>
        <dbReference type="ARBA" id="ARBA00022801"/>
    </source>
</evidence>
<keyword evidence="10" id="KW-0540">Nuclease</keyword>
<evidence type="ECO:0000256" key="10">
    <source>
        <dbReference type="ARBA" id="ARBA00022722"/>
    </source>
</evidence>
<protein>
    <recommendedName>
        <fullName evidence="7">Zinc phosphodiesterase ELAC protein 2</fullName>
        <ecNumber evidence="6">3.1.26.11</ecNumber>
    </recommendedName>
    <alternativeName>
        <fullName evidence="21">ElaC homolog protein 2</fullName>
    </alternativeName>
    <alternativeName>
        <fullName evidence="19">Ribonuclease Z 2</fullName>
    </alternativeName>
    <alternativeName>
        <fullName evidence="20">tRNA 3 endonuclease 2</fullName>
    </alternativeName>
    <alternativeName>
        <fullName evidence="18">tRNase Z 2</fullName>
    </alternativeName>
</protein>
<evidence type="ECO:0000256" key="4">
    <source>
        <dbReference type="ARBA" id="ARBA00004305"/>
    </source>
</evidence>
<evidence type="ECO:0000256" key="18">
    <source>
        <dbReference type="ARBA" id="ARBA00030689"/>
    </source>
</evidence>
<reference evidence="25 26" key="1">
    <citation type="submission" date="2015-04" db="EMBL/GenBank/DDBJ databases">
        <authorList>
            <person name="Syromyatnikov M.Y."/>
            <person name="Popov V.N."/>
        </authorList>
    </citation>
    <scope>NUCLEOTIDE SEQUENCE [LARGE SCALE GENOMIC DNA]</scope>
</reference>
<evidence type="ECO:0000256" key="14">
    <source>
        <dbReference type="ARBA" id="ARBA00022833"/>
    </source>
</evidence>
<dbReference type="PANTHER" id="PTHR12553:SF49">
    <property type="entry name" value="ZINC PHOSPHODIESTERASE ELAC PROTEIN 2"/>
    <property type="match status" value="1"/>
</dbReference>
<dbReference type="EMBL" id="CVRI01000038">
    <property type="protein sequence ID" value="CRK93935.1"/>
    <property type="molecule type" value="Genomic_DNA"/>
</dbReference>
<dbReference type="AlphaFoldDB" id="A0A1J1I0Q8"/>
<dbReference type="GO" id="GO:1990180">
    <property type="term" value="P:mitochondrial tRNA 3'-end processing"/>
    <property type="evidence" value="ECO:0007669"/>
    <property type="project" value="TreeGrafter"/>
</dbReference>
<dbReference type="PANTHER" id="PTHR12553">
    <property type="entry name" value="ZINC PHOSPHODIESTERASE ELAC PROTEIN 2"/>
    <property type="match status" value="1"/>
</dbReference>
<keyword evidence="26" id="KW-1185">Reference proteome</keyword>
<keyword evidence="15" id="KW-0809">Transit peptide</keyword>
<accession>A0A1J1I0Q8</accession>
<dbReference type="GO" id="GO:0042645">
    <property type="term" value="C:mitochondrial nucleoid"/>
    <property type="evidence" value="ECO:0007669"/>
    <property type="project" value="UniProtKB-ARBA"/>
</dbReference>
<evidence type="ECO:0000256" key="20">
    <source>
        <dbReference type="ARBA" id="ARBA00032104"/>
    </source>
</evidence>
<keyword evidence="16" id="KW-0496">Mitochondrion</keyword>
<evidence type="ECO:0000256" key="16">
    <source>
        <dbReference type="ARBA" id="ARBA00023128"/>
    </source>
</evidence>
<dbReference type="CDD" id="cd07718">
    <property type="entry name" value="RNaseZ_ELAC1_ELAC2-C-term-like_MBL-fold"/>
    <property type="match status" value="1"/>
</dbReference>
<gene>
    <name evidence="25" type="primary">putative Ribonuclease Z</name>
    <name evidence="25" type="ORF">CLUMA_CG007462</name>
</gene>
<dbReference type="OrthoDB" id="527344at2759"/>
<keyword evidence="17" id="KW-0539">Nucleus</keyword>
<dbReference type="FunFam" id="3.60.15.10:FF:000014">
    <property type="entry name" value="Zinc phosphodiesterase ELAC protein 2"/>
    <property type="match status" value="1"/>
</dbReference>
<comment type="cofactor">
    <cofactor evidence="2">
        <name>Zn(2+)</name>
        <dbReference type="ChEBI" id="CHEBI:29105"/>
    </cofactor>
</comment>
<evidence type="ECO:0000259" key="24">
    <source>
        <dbReference type="Pfam" id="PF13691"/>
    </source>
</evidence>
<evidence type="ECO:0000256" key="9">
    <source>
        <dbReference type="ARBA" id="ARBA00022694"/>
    </source>
</evidence>
<evidence type="ECO:0000256" key="3">
    <source>
        <dbReference type="ARBA" id="ARBA00004123"/>
    </source>
</evidence>
<comment type="function">
    <text evidence="22">Zinc phosphodiesterase, which displays mitochondrial tRNA 3'-processing endonuclease activity. Involved in tRNA maturation, by removing a 3'-trailer from precursor tRNA. Associates with mitochondrial DNA complexes at the nucleoids to initiate RNA processing and ribosome assembly.</text>
</comment>
<dbReference type="GO" id="GO:0005634">
    <property type="term" value="C:nucleus"/>
    <property type="evidence" value="ECO:0007669"/>
    <property type="project" value="UniProtKB-SubCell"/>
</dbReference>
<evidence type="ECO:0000256" key="5">
    <source>
        <dbReference type="ARBA" id="ARBA00007823"/>
    </source>
</evidence>
<keyword evidence="8" id="KW-0597">Phosphoprotein</keyword>
<dbReference type="InterPro" id="IPR036866">
    <property type="entry name" value="RibonucZ/Hydroxyglut_hydro"/>
</dbReference>
<evidence type="ECO:0000256" key="22">
    <source>
        <dbReference type="ARBA" id="ARBA00046098"/>
    </source>
</evidence>
<dbReference type="InterPro" id="IPR047151">
    <property type="entry name" value="RNZ2-like"/>
</dbReference>
<dbReference type="Pfam" id="PF23023">
    <property type="entry name" value="Anti-Pycsar_Apyc1"/>
    <property type="match status" value="1"/>
</dbReference>
<comment type="catalytic activity">
    <reaction evidence="1">
        <text>Endonucleolytic cleavage of RNA, removing extra 3' nucleotides from tRNA precursor, generating 3' termini of tRNAs. A 3'-hydroxy group is left at the tRNA terminus and a 5'-phosphoryl group is left at the trailer molecule.</text>
        <dbReference type="EC" id="3.1.26.11"/>
    </reaction>
</comment>
<evidence type="ECO:0000256" key="2">
    <source>
        <dbReference type="ARBA" id="ARBA00001947"/>
    </source>
</evidence>
<comment type="subunit">
    <text evidence="23">Homodimer. Interacts with PTCD1.</text>
</comment>
<keyword evidence="11" id="KW-0479">Metal-binding</keyword>
<dbReference type="Pfam" id="PF13691">
    <property type="entry name" value="Lactamase_B_4"/>
    <property type="match status" value="1"/>
</dbReference>
<dbReference type="GO" id="GO:0042781">
    <property type="term" value="F:3'-tRNA processing endoribonuclease activity"/>
    <property type="evidence" value="ECO:0007669"/>
    <property type="project" value="UniProtKB-EC"/>
</dbReference>
<dbReference type="Proteomes" id="UP000183832">
    <property type="component" value="Unassembled WGS sequence"/>
</dbReference>
<keyword evidence="12" id="KW-0255">Endonuclease</keyword>
<dbReference type="SUPFAM" id="SSF56281">
    <property type="entry name" value="Metallo-hydrolase/oxidoreductase"/>
    <property type="match status" value="2"/>
</dbReference>
<dbReference type="EC" id="3.1.26.11" evidence="6"/>
<evidence type="ECO:0000256" key="19">
    <source>
        <dbReference type="ARBA" id="ARBA00030729"/>
    </source>
</evidence>
<dbReference type="STRING" id="568069.A0A1J1I0Q8"/>
<comment type="similarity">
    <text evidence="5">Belongs to the RNase Z family.</text>
</comment>
<keyword evidence="13" id="KW-0378">Hydrolase</keyword>
<sequence>MLSLVSCFRRYSKKSNLVKYLIEMPKDNTEHIELGQKQRIKIREKSKYYSPGIVNLQVLGNGANGGSSSIYLFSEQTRYLFNCGEGTQRLAHEHKTKLARMENIFLTRKTWDHFGGVSGLCLTLQDVGVPSLHLHGPAGIDRIFESSKKFVVLKNMNVVTPECNDGGFYEDSVMKVNYVPLKKVLKSEMTSERTGNEKTDMIFKDDTDYYGYENGIEGSSSNSSIEAKESFQVEADYEDTVMAYICKLQERPGALDIEKCVDRGVPPGPLLGQLKNGIDVELPNGLFVKARDVRAPAFPGSVFIFVDIPDESYLQSLIKCQRFKRHQKTAEKDDDRAVVVIHFSPPQMMENKLYKQWIDEFSASTLHLCVNEQNEFSGYFAAHRTQRQLNELDENVFPLLRERHPCLTNNEENFTKKMKIDEENDKFKYYHQLQILSTFHIRPAKGFDRSYEPCSNPEKVLEETILDEDSMKLISEFKEKIVKRSREERAKEFPKVITLGTGSCIPNKTRNVSANLVHISKDNCAILDCGEGTLGQLVRFYGQDGADDVLRKLSFIYISHLHADHHLGLINLLTRRRQVTSEKVLVIAPAQINMWLAFYNFRIEEIYSTFEVFPCSNLLAKRSHIEQDVKDELCNRLGLVDIKTCYVKHCPYSYGISFEMKNTLKNEHSEQETFKITYSGDTLPCDELVELGKNSDILIHEATMEDDLAKEARIKMHSTVSQAIDIGRQMNAKFVILTHFSQRYAKIPLLEKHDKNVAIAFDNMEVTLNDLPMMHLMYEPLKAMFSDHFRLLERKALKRKIRDEKKVEMNL</sequence>
<feature type="domain" description="tRNase Z endonuclease" evidence="24">
    <location>
        <begin position="68"/>
        <end position="116"/>
    </location>
</feature>
<evidence type="ECO:0000256" key="8">
    <source>
        <dbReference type="ARBA" id="ARBA00022553"/>
    </source>
</evidence>
<keyword evidence="9" id="KW-0819">tRNA processing</keyword>
<evidence type="ECO:0000256" key="17">
    <source>
        <dbReference type="ARBA" id="ARBA00023242"/>
    </source>
</evidence>
<evidence type="ECO:0000256" key="7">
    <source>
        <dbReference type="ARBA" id="ARBA00013357"/>
    </source>
</evidence>
<dbReference type="GO" id="GO:0046872">
    <property type="term" value="F:metal ion binding"/>
    <property type="evidence" value="ECO:0007669"/>
    <property type="project" value="UniProtKB-KW"/>
</dbReference>
<keyword evidence="14" id="KW-0862">Zinc</keyword>
<evidence type="ECO:0000256" key="21">
    <source>
        <dbReference type="ARBA" id="ARBA00032616"/>
    </source>
</evidence>
<evidence type="ECO:0000256" key="12">
    <source>
        <dbReference type="ARBA" id="ARBA00022759"/>
    </source>
</evidence>
<name>A0A1J1I0Q8_9DIPT</name>
<comment type="subcellular location">
    <subcellularLocation>
        <location evidence="4">Mitochondrion matrix</location>
    </subcellularLocation>
    <subcellularLocation>
        <location evidence="3">Nucleus</location>
    </subcellularLocation>
</comment>
<organism evidence="25 26">
    <name type="scientific">Clunio marinus</name>
    <dbReference type="NCBI Taxonomy" id="568069"/>
    <lineage>
        <taxon>Eukaryota</taxon>
        <taxon>Metazoa</taxon>
        <taxon>Ecdysozoa</taxon>
        <taxon>Arthropoda</taxon>
        <taxon>Hexapoda</taxon>
        <taxon>Insecta</taxon>
        <taxon>Pterygota</taxon>
        <taxon>Neoptera</taxon>
        <taxon>Endopterygota</taxon>
        <taxon>Diptera</taxon>
        <taxon>Nematocera</taxon>
        <taxon>Chironomoidea</taxon>
        <taxon>Chironomidae</taxon>
        <taxon>Clunio</taxon>
    </lineage>
</organism>
<evidence type="ECO:0000256" key="15">
    <source>
        <dbReference type="ARBA" id="ARBA00022946"/>
    </source>
</evidence>
<dbReference type="InterPro" id="IPR027794">
    <property type="entry name" value="tRNase_Z_dom"/>
</dbReference>
<evidence type="ECO:0000256" key="23">
    <source>
        <dbReference type="ARBA" id="ARBA00047136"/>
    </source>
</evidence>
<evidence type="ECO:0000256" key="6">
    <source>
        <dbReference type="ARBA" id="ARBA00012477"/>
    </source>
</evidence>
<evidence type="ECO:0000256" key="1">
    <source>
        <dbReference type="ARBA" id="ARBA00000402"/>
    </source>
</evidence>
<evidence type="ECO:0000256" key="11">
    <source>
        <dbReference type="ARBA" id="ARBA00022723"/>
    </source>
</evidence>